<name>A0ABU8NUX7_9SPHI</name>
<keyword evidence="2" id="KW-1185">Reference proteome</keyword>
<dbReference type="RefSeq" id="WP_337717510.1">
    <property type="nucleotide sequence ID" value="NZ_JBBEUB010000009.1"/>
</dbReference>
<organism evidence="1 2">
    <name type="scientific">Pedobacter panaciterrae</name>
    <dbReference type="NCBI Taxonomy" id="363849"/>
    <lineage>
        <taxon>Bacteria</taxon>
        <taxon>Pseudomonadati</taxon>
        <taxon>Bacteroidota</taxon>
        <taxon>Sphingobacteriia</taxon>
        <taxon>Sphingobacteriales</taxon>
        <taxon>Sphingobacteriaceae</taxon>
        <taxon>Pedobacter</taxon>
    </lineage>
</organism>
<dbReference type="EMBL" id="JBBEUB010000009">
    <property type="protein sequence ID" value="MEJ2905043.1"/>
    <property type="molecule type" value="Genomic_DNA"/>
</dbReference>
<evidence type="ECO:0000313" key="1">
    <source>
        <dbReference type="EMBL" id="MEJ2905043.1"/>
    </source>
</evidence>
<gene>
    <name evidence="1" type="ORF">WAE58_21540</name>
</gene>
<dbReference type="Proteomes" id="UP001378956">
    <property type="component" value="Unassembled WGS sequence"/>
</dbReference>
<comment type="caution">
    <text evidence="1">The sequence shown here is derived from an EMBL/GenBank/DDBJ whole genome shotgun (WGS) entry which is preliminary data.</text>
</comment>
<evidence type="ECO:0008006" key="3">
    <source>
        <dbReference type="Google" id="ProtNLM"/>
    </source>
</evidence>
<sequence>MKTELTTIQAMPFQDIMIMAKTFAESGMFTDAKAMGQAFVKIQAGQEIGIPPFAAMSGIHIIQGKPTIGAGLIASTVKGSGKYDYKVLEMSEKVCRIEFYQGKDKIGLSEFTIEDAKKALTKNIDKFPKNMLFARAISNGVKWYCPDVFAGPVYTPEEMEGITMDIPHTVVDEPEVKLLPNMPDKAFGQLITRLKAGESGLVEKAKESFCLTQEQLDTIESINIELPVMIDEAFIALIADLALSSKTGATSILKSARLVNSFTETQEAEINKTIAGLTTKKAA</sequence>
<accession>A0ABU8NUX7</accession>
<proteinExistence type="predicted"/>
<reference evidence="1 2" key="1">
    <citation type="submission" date="2024-03" db="EMBL/GenBank/DDBJ databases">
        <title>Sequence of Lycoming College Course Isolates.</title>
        <authorList>
            <person name="Plotts O."/>
            <person name="Newman J."/>
        </authorList>
    </citation>
    <scope>NUCLEOTIDE SEQUENCE [LARGE SCALE GENOMIC DNA]</scope>
    <source>
        <strain evidence="1 2">CJB-3</strain>
    </source>
</reference>
<evidence type="ECO:0000313" key="2">
    <source>
        <dbReference type="Proteomes" id="UP001378956"/>
    </source>
</evidence>
<protein>
    <recommendedName>
        <fullName evidence="3">RecT family protein</fullName>
    </recommendedName>
</protein>